<keyword evidence="3" id="KW-0804">Transcription</keyword>
<evidence type="ECO:0000256" key="1">
    <source>
        <dbReference type="ARBA" id="ARBA00023015"/>
    </source>
</evidence>
<dbReference type="Gene3D" id="1.10.10.60">
    <property type="entry name" value="Homeodomain-like"/>
    <property type="match status" value="2"/>
</dbReference>
<feature type="DNA-binding region" description="H-T-H motif" evidence="4">
    <location>
        <begin position="53"/>
        <end position="72"/>
    </location>
</feature>
<comment type="caution">
    <text evidence="7">The sequence shown here is derived from an EMBL/GenBank/DDBJ whole genome shotgun (WGS) entry which is preliminary data.</text>
</comment>
<dbReference type="InterPro" id="IPR009057">
    <property type="entry name" value="Homeodomain-like_sf"/>
</dbReference>
<evidence type="ECO:0000259" key="6">
    <source>
        <dbReference type="PROSITE" id="PS50977"/>
    </source>
</evidence>
<evidence type="ECO:0000256" key="3">
    <source>
        <dbReference type="ARBA" id="ARBA00023163"/>
    </source>
</evidence>
<dbReference type="Proteomes" id="UP001601444">
    <property type="component" value="Unassembled WGS sequence"/>
</dbReference>
<evidence type="ECO:0000313" key="8">
    <source>
        <dbReference type="Proteomes" id="UP001601444"/>
    </source>
</evidence>
<proteinExistence type="predicted"/>
<dbReference type="RefSeq" id="WP_387701411.1">
    <property type="nucleotide sequence ID" value="NZ_JBIAMX010000011.1"/>
</dbReference>
<dbReference type="SUPFAM" id="SSF46689">
    <property type="entry name" value="Homeodomain-like"/>
    <property type="match status" value="2"/>
</dbReference>
<protein>
    <submittedName>
        <fullName evidence="7">TetR/AcrR family transcriptional regulator</fullName>
    </submittedName>
</protein>
<organism evidence="7 8">
    <name type="scientific">Nocardia thailandica</name>
    <dbReference type="NCBI Taxonomy" id="257275"/>
    <lineage>
        <taxon>Bacteria</taxon>
        <taxon>Bacillati</taxon>
        <taxon>Actinomycetota</taxon>
        <taxon>Actinomycetes</taxon>
        <taxon>Mycobacteriales</taxon>
        <taxon>Nocardiaceae</taxon>
        <taxon>Nocardia</taxon>
    </lineage>
</organism>
<dbReference type="PANTHER" id="PTHR30055">
    <property type="entry name" value="HTH-TYPE TRANSCRIPTIONAL REGULATOR RUTR"/>
    <property type="match status" value="1"/>
</dbReference>
<reference evidence="7 8" key="1">
    <citation type="submission" date="2024-10" db="EMBL/GenBank/DDBJ databases">
        <title>The Natural Products Discovery Center: Release of the First 8490 Sequenced Strains for Exploring Actinobacteria Biosynthetic Diversity.</title>
        <authorList>
            <person name="Kalkreuter E."/>
            <person name="Kautsar S.A."/>
            <person name="Yang D."/>
            <person name="Bader C.D."/>
            <person name="Teijaro C.N."/>
            <person name="Fluegel L."/>
            <person name="Davis C.M."/>
            <person name="Simpson J.R."/>
            <person name="Lauterbach L."/>
            <person name="Steele A.D."/>
            <person name="Gui C."/>
            <person name="Meng S."/>
            <person name="Li G."/>
            <person name="Viehrig K."/>
            <person name="Ye F."/>
            <person name="Su P."/>
            <person name="Kiefer A.F."/>
            <person name="Nichols A."/>
            <person name="Cepeda A.J."/>
            <person name="Yan W."/>
            <person name="Fan B."/>
            <person name="Jiang Y."/>
            <person name="Adhikari A."/>
            <person name="Zheng C.-J."/>
            <person name="Schuster L."/>
            <person name="Cowan T.M."/>
            <person name="Smanski M.J."/>
            <person name="Chevrette M.G."/>
            <person name="De Carvalho L.P.S."/>
            <person name="Shen B."/>
        </authorList>
    </citation>
    <scope>NUCLEOTIDE SEQUENCE [LARGE SCALE GENOMIC DNA]</scope>
    <source>
        <strain evidence="7 8">NPDC004045</strain>
    </source>
</reference>
<name>A0ABW6PRF2_9NOCA</name>
<evidence type="ECO:0000256" key="2">
    <source>
        <dbReference type="ARBA" id="ARBA00023125"/>
    </source>
</evidence>
<feature type="compositionally biased region" description="Basic and acidic residues" evidence="5">
    <location>
        <begin position="1"/>
        <end position="13"/>
    </location>
</feature>
<sequence length="420" mass="46373">MSVTDRRTEEPDHQGAVSTEPARVIRRRPKNRRAQIAAEAAAAFGEKGYHGVSMEDIAGRLDISSAALYRHYRSKYALFREELFRLAQLTVDAATLPEDAAELSPRERCERIVDAAIERTINNRSTVALVRWERRYLTDEDRRALDDLFADAVGLLGDEIARLRPGLRRNDIAVRSVAIFSVISSIGDHHASLPVKQLAPLLQSACRALIEVDLPVAVHPPRPEPAAGAPAPFMHELLLTESVALFHEHGYQNVSMEEIAAAADLATASAVYRYYRSKSDLLAAAFRRAADIVSGAIGPTVATSSSPEEALSRLIDMYVEGSFEARALTYVYYAEFRNVAPEDRVTLQHIQQLVISEWTKLLVRVRPTLSEAEARILVHAGFALVVDLGRAFGDDGIAPQNRVVALHRATLFGHDATPTR</sequence>
<keyword evidence="2 4" id="KW-0238">DNA-binding</keyword>
<dbReference type="InterPro" id="IPR050109">
    <property type="entry name" value="HTH-type_TetR-like_transc_reg"/>
</dbReference>
<dbReference type="PANTHER" id="PTHR30055:SF234">
    <property type="entry name" value="HTH-TYPE TRANSCRIPTIONAL REGULATOR BETI"/>
    <property type="match status" value="1"/>
</dbReference>
<dbReference type="InterPro" id="IPR001647">
    <property type="entry name" value="HTH_TetR"/>
</dbReference>
<accession>A0ABW6PRF2</accession>
<dbReference type="EMBL" id="JBIAMX010000011">
    <property type="protein sequence ID" value="MFF0544928.1"/>
    <property type="molecule type" value="Genomic_DNA"/>
</dbReference>
<feature type="region of interest" description="Disordered" evidence="5">
    <location>
        <begin position="1"/>
        <end position="21"/>
    </location>
</feature>
<evidence type="ECO:0000256" key="5">
    <source>
        <dbReference type="SAM" id="MobiDB-lite"/>
    </source>
</evidence>
<dbReference type="PRINTS" id="PR00455">
    <property type="entry name" value="HTHTETR"/>
</dbReference>
<dbReference type="PROSITE" id="PS50977">
    <property type="entry name" value="HTH_TETR_2"/>
    <property type="match status" value="1"/>
</dbReference>
<keyword evidence="1" id="KW-0805">Transcription regulation</keyword>
<keyword evidence="8" id="KW-1185">Reference proteome</keyword>
<dbReference type="Gene3D" id="1.10.357.10">
    <property type="entry name" value="Tetracycline Repressor, domain 2"/>
    <property type="match status" value="2"/>
</dbReference>
<dbReference type="Pfam" id="PF00440">
    <property type="entry name" value="TetR_N"/>
    <property type="match status" value="2"/>
</dbReference>
<feature type="domain" description="HTH tetR-type" evidence="6">
    <location>
        <begin position="30"/>
        <end position="90"/>
    </location>
</feature>
<gene>
    <name evidence="7" type="ORF">ACFYTF_19035</name>
</gene>
<evidence type="ECO:0000313" key="7">
    <source>
        <dbReference type="EMBL" id="MFF0544928.1"/>
    </source>
</evidence>
<evidence type="ECO:0000256" key="4">
    <source>
        <dbReference type="PROSITE-ProRule" id="PRU00335"/>
    </source>
</evidence>